<dbReference type="Pfam" id="PF01494">
    <property type="entry name" value="FAD_binding_3"/>
    <property type="match status" value="1"/>
</dbReference>
<dbReference type="SUPFAM" id="SSF51905">
    <property type="entry name" value="FAD/NAD(P)-binding domain"/>
    <property type="match status" value="1"/>
</dbReference>
<evidence type="ECO:0000259" key="1">
    <source>
        <dbReference type="Pfam" id="PF01494"/>
    </source>
</evidence>
<protein>
    <submittedName>
        <fullName evidence="2">Drug:proton antiporter</fullName>
    </submittedName>
</protein>
<dbReference type="EMBL" id="LLZU01000010">
    <property type="protein sequence ID" value="KRV49869.1"/>
    <property type="molecule type" value="Genomic_DNA"/>
</dbReference>
<dbReference type="GO" id="GO:0016628">
    <property type="term" value="F:oxidoreductase activity, acting on the CH-CH group of donors, NAD or NADP as acceptor"/>
    <property type="evidence" value="ECO:0007669"/>
    <property type="project" value="InterPro"/>
</dbReference>
<dbReference type="PANTHER" id="PTHR42685:SF22">
    <property type="entry name" value="CONDITIONED MEDIUM FACTOR RECEPTOR 1"/>
    <property type="match status" value="1"/>
</dbReference>
<accession>A0A0T6LUT1</accession>
<dbReference type="AlphaFoldDB" id="A0A0T6LUT1"/>
<sequence>MPAQGPAGGSDADVIVVGAGPGGSSAAYHLARCGVDVLLVEKAEFPREKVCGDGLTPRAVHQLVRMGIDTSAAGWVRNRGLRFVSGRHRVELDWPEGPRFPGYGLTRTRMDFDELLARQAVLAGARLLTGTRVTEPVLDHGGRVVGVRALAGPERRPVTFGAQVVVAADGGPARLALCLGLERRRDRPVGTAIRRYYRSPARHRDPYLESWLDLRRRQDGCILPGYGWVFPLGDGRVNVGLGVLNNARTGSFDIRTMLTEWLARTPAEWGLREENAAGPVRGAALPMGFNRVPHYRAGMLLVGDCGGMVNPCNGEGIAYAMESGELAAEVIVQALARPSGPGREQAFQRYPRELHHRHGRYYRLATGFASLMARPAFTRLVTHEVIRSPAAMGLMVRVLSNLVDGSSPDLADRLVNLAIRTVPVRTPRDRSLSPPR</sequence>
<dbReference type="InterPro" id="IPR011777">
    <property type="entry name" value="Geranylgeranyl_Rdtase_fam"/>
</dbReference>
<dbReference type="Gene3D" id="3.50.50.60">
    <property type="entry name" value="FAD/NAD(P)-binding domain"/>
    <property type="match status" value="1"/>
</dbReference>
<evidence type="ECO:0000313" key="2">
    <source>
        <dbReference type="EMBL" id="KRV49869.1"/>
    </source>
</evidence>
<name>A0A0T6LUT1_WENVI</name>
<dbReference type="InterPro" id="IPR050407">
    <property type="entry name" value="Geranylgeranyl_reductase"/>
</dbReference>
<dbReference type="PRINTS" id="PR00420">
    <property type="entry name" value="RNGMNOXGNASE"/>
</dbReference>
<dbReference type="Proteomes" id="UP000050867">
    <property type="component" value="Unassembled WGS sequence"/>
</dbReference>
<reference evidence="2 3" key="1">
    <citation type="submission" date="2015-10" db="EMBL/GenBank/DDBJ databases">
        <title>Draft genome sequence of pyrrolomycin-producing Streptomyces vitaminophilus.</title>
        <authorList>
            <person name="Graham D.E."/>
            <person name="Mahan K.M."/>
            <person name="Klingeman D.M."/>
            <person name="Hettich R.L."/>
            <person name="Parry R.J."/>
        </authorList>
    </citation>
    <scope>NUCLEOTIDE SEQUENCE [LARGE SCALE GENOMIC DNA]</scope>
    <source>
        <strain evidence="2 3">ATCC 31673</strain>
    </source>
</reference>
<dbReference type="NCBIfam" id="TIGR02032">
    <property type="entry name" value="GG-red-SF"/>
    <property type="match status" value="1"/>
</dbReference>
<dbReference type="InterPro" id="IPR002938">
    <property type="entry name" value="FAD-bd"/>
</dbReference>
<evidence type="ECO:0000313" key="3">
    <source>
        <dbReference type="Proteomes" id="UP000050867"/>
    </source>
</evidence>
<dbReference type="OrthoDB" id="9795712at2"/>
<dbReference type="InterPro" id="IPR036188">
    <property type="entry name" value="FAD/NAD-bd_sf"/>
</dbReference>
<dbReference type="GO" id="GO:0071949">
    <property type="term" value="F:FAD binding"/>
    <property type="evidence" value="ECO:0007669"/>
    <property type="project" value="InterPro"/>
</dbReference>
<comment type="caution">
    <text evidence="2">The sequence shown here is derived from an EMBL/GenBank/DDBJ whole genome shotgun (WGS) entry which is preliminary data.</text>
</comment>
<gene>
    <name evidence="2" type="ORF">AQ490_18790</name>
</gene>
<organism evidence="2 3">
    <name type="scientific">Wenjunlia vitaminophila</name>
    <name type="common">Streptomyces vitaminophilus</name>
    <dbReference type="NCBI Taxonomy" id="76728"/>
    <lineage>
        <taxon>Bacteria</taxon>
        <taxon>Bacillati</taxon>
        <taxon>Actinomycetota</taxon>
        <taxon>Actinomycetes</taxon>
        <taxon>Kitasatosporales</taxon>
        <taxon>Streptomycetaceae</taxon>
        <taxon>Wenjunlia</taxon>
    </lineage>
</organism>
<feature type="domain" description="FAD-binding" evidence="1">
    <location>
        <begin position="11"/>
        <end position="322"/>
    </location>
</feature>
<dbReference type="PANTHER" id="PTHR42685">
    <property type="entry name" value="GERANYLGERANYL DIPHOSPHATE REDUCTASE"/>
    <property type="match status" value="1"/>
</dbReference>
<proteinExistence type="predicted"/>
<dbReference type="eggNOG" id="COG0644">
    <property type="taxonomic scope" value="Bacteria"/>
</dbReference>
<dbReference type="STRING" id="76728.AQ490_18790"/>
<keyword evidence="3" id="KW-1185">Reference proteome</keyword>